<dbReference type="EMBL" id="JWIN03000003">
    <property type="protein sequence ID" value="KAB1281486.1"/>
    <property type="molecule type" value="Genomic_DNA"/>
</dbReference>
<evidence type="ECO:0000313" key="3">
    <source>
        <dbReference type="Proteomes" id="UP000299084"/>
    </source>
</evidence>
<feature type="coiled-coil region" evidence="1">
    <location>
        <begin position="302"/>
        <end position="329"/>
    </location>
</feature>
<keyword evidence="3" id="KW-1185">Reference proteome</keyword>
<dbReference type="AlphaFoldDB" id="A0A5N4EEP3"/>
<comment type="caution">
    <text evidence="2">The sequence shown here is derived from an EMBL/GenBank/DDBJ whole genome shotgun (WGS) entry which is preliminary data.</text>
</comment>
<evidence type="ECO:0000313" key="2">
    <source>
        <dbReference type="EMBL" id="KAB1281486.1"/>
    </source>
</evidence>
<dbReference type="PANTHER" id="PTHR14485">
    <property type="entry name" value="TETRATRICOPEPTIDE REPEAT PROTEIN 23"/>
    <property type="match status" value="1"/>
</dbReference>
<dbReference type="PANTHER" id="PTHR14485:SF4">
    <property type="entry name" value="TETRATRICOPEPTIDE REPEAT PROTEIN 23-LIKE"/>
    <property type="match status" value="1"/>
</dbReference>
<dbReference type="SMART" id="SM00028">
    <property type="entry name" value="TPR"/>
    <property type="match status" value="2"/>
</dbReference>
<reference evidence="2 3" key="1">
    <citation type="journal article" date="2019" name="Mol. Ecol. Resour.">
        <title>Improving Illumina assemblies with Hi-C and long reads: an example with the North African dromedary.</title>
        <authorList>
            <person name="Elbers J.P."/>
            <person name="Rogers M.F."/>
            <person name="Perelman P.L."/>
            <person name="Proskuryakova A.A."/>
            <person name="Serdyukova N.A."/>
            <person name="Johnson W.E."/>
            <person name="Horin P."/>
            <person name="Corander J."/>
            <person name="Murphy D."/>
            <person name="Burger P.A."/>
        </authorList>
    </citation>
    <scope>NUCLEOTIDE SEQUENCE [LARGE SCALE GENOMIC DNA]</scope>
    <source>
        <strain evidence="2">Drom800</strain>
        <tissue evidence="2">Blood</tissue>
    </source>
</reference>
<proteinExistence type="predicted"/>
<organism evidence="2 3">
    <name type="scientific">Camelus dromedarius</name>
    <name type="common">Dromedary</name>
    <name type="synonym">Arabian camel</name>
    <dbReference type="NCBI Taxonomy" id="9838"/>
    <lineage>
        <taxon>Eukaryota</taxon>
        <taxon>Metazoa</taxon>
        <taxon>Chordata</taxon>
        <taxon>Craniata</taxon>
        <taxon>Vertebrata</taxon>
        <taxon>Euteleostomi</taxon>
        <taxon>Mammalia</taxon>
        <taxon>Eutheria</taxon>
        <taxon>Laurasiatheria</taxon>
        <taxon>Artiodactyla</taxon>
        <taxon>Tylopoda</taxon>
        <taxon>Camelidae</taxon>
        <taxon>Camelus</taxon>
    </lineage>
</organism>
<protein>
    <submittedName>
        <fullName evidence="2">Tetratricopeptide repeat protein 23-like</fullName>
    </submittedName>
</protein>
<dbReference type="Proteomes" id="UP000299084">
    <property type="component" value="Unassembled WGS sequence"/>
</dbReference>
<name>A0A5N4EEP3_CAMDR</name>
<dbReference type="SUPFAM" id="SSF48452">
    <property type="entry name" value="TPR-like"/>
    <property type="match status" value="1"/>
</dbReference>
<evidence type="ECO:0000256" key="1">
    <source>
        <dbReference type="SAM" id="Coils"/>
    </source>
</evidence>
<sequence length="566" mass="64202">MWNLIETEFRRKKMRASPIRIPTVSNDTDWDFCFHLPKQTKIPAHQRTDGLCPISGSGESEEDTNAKAKKAIDCMSFPKEQLAQSQKKIAQLIKEKMNTQANKELIRCVILSRIIFGEEHWKCAQALASLAYGYLTLRGLPAQAKKHADSAKNTLLTWKENTTSDKEKKEIVEALVMLYYTLGVAWLLQNQYPFLPSWVWALLFAYQLLSLLHRVGCVPSIFLDCFTGKEAYFNLQKSDRNMKELKESYKGGVCGLQVSEKDLMIALGRASLVNRRLNLALAYFEKAVGNVIAAKGDRTSDLVILYEEIAQIEQLRRNHEQAIQYLQQAHSICVSLFTEVSPQAAEASALLAKAYAMSGEAQHRGRVSEKLTCIKRRDGTHYAVEIYFIKSITAYQTTLGPEGYETLTTIEDFCKWLIENGGKQEAYRLLKASLKSQVISYGDYSEKVAETFFNMGRICFAKGELRKAIQLLRKLFTFLDVLREHTATEIFVVSMPGPVLREKHPNPGIVVWQWQSLVKAPKCLMIQIVIYGSGHSKSRDTENLLTLLQRSSVISKEKTSIQDSQQ</sequence>
<accession>A0A5N4EEP3</accession>
<dbReference type="InterPro" id="IPR042621">
    <property type="entry name" value="TTC23/TTC23L"/>
</dbReference>
<dbReference type="InterPro" id="IPR011990">
    <property type="entry name" value="TPR-like_helical_dom_sf"/>
</dbReference>
<dbReference type="Gene3D" id="1.25.40.10">
    <property type="entry name" value="Tetratricopeptide repeat domain"/>
    <property type="match status" value="2"/>
</dbReference>
<gene>
    <name evidence="2" type="primary">Ankycorbin</name>
    <name evidence="2" type="ORF">Cadr_000004058</name>
</gene>
<dbReference type="InterPro" id="IPR019734">
    <property type="entry name" value="TPR_rpt"/>
</dbReference>
<keyword evidence="1" id="KW-0175">Coiled coil</keyword>